<dbReference type="InterPro" id="IPR000182">
    <property type="entry name" value="GNAT_dom"/>
</dbReference>
<keyword evidence="2" id="KW-0808">Transferase</keyword>
<dbReference type="SUPFAM" id="SSF55729">
    <property type="entry name" value="Acyl-CoA N-acyltransferases (Nat)"/>
    <property type="match status" value="1"/>
</dbReference>
<evidence type="ECO:0000259" key="1">
    <source>
        <dbReference type="PROSITE" id="PS51186"/>
    </source>
</evidence>
<dbReference type="PANTHER" id="PTHR43441:SF10">
    <property type="entry name" value="ACETYLTRANSFERASE"/>
    <property type="match status" value="1"/>
</dbReference>
<protein>
    <submittedName>
        <fullName evidence="2">GNAT family N-acetyltransferase</fullName>
    </submittedName>
</protein>
<dbReference type="EMBL" id="CP042305">
    <property type="protein sequence ID" value="QDZ14395.1"/>
    <property type="molecule type" value="Genomic_DNA"/>
</dbReference>
<dbReference type="OrthoDB" id="2061990at2"/>
<dbReference type="InterPro" id="IPR051908">
    <property type="entry name" value="Ribosomal_N-acetyltransferase"/>
</dbReference>
<evidence type="ECO:0000313" key="3">
    <source>
        <dbReference type="Proteomes" id="UP000320216"/>
    </source>
</evidence>
<dbReference type="PROSITE" id="PS51186">
    <property type="entry name" value="GNAT"/>
    <property type="match status" value="1"/>
</dbReference>
<dbReference type="AlphaFoldDB" id="A0A5B8M3P0"/>
<gene>
    <name evidence="2" type="ORF">FPZ11_06130</name>
</gene>
<dbReference type="PANTHER" id="PTHR43441">
    <property type="entry name" value="RIBOSOMAL-PROTEIN-SERINE ACETYLTRANSFERASE"/>
    <property type="match status" value="1"/>
</dbReference>
<evidence type="ECO:0000313" key="2">
    <source>
        <dbReference type="EMBL" id="QDZ14395.1"/>
    </source>
</evidence>
<dbReference type="GO" id="GO:1990189">
    <property type="term" value="F:protein N-terminal-serine acetyltransferase activity"/>
    <property type="evidence" value="ECO:0007669"/>
    <property type="project" value="TreeGrafter"/>
</dbReference>
<proteinExistence type="predicted"/>
<dbReference type="InterPro" id="IPR016181">
    <property type="entry name" value="Acyl_CoA_acyltransferase"/>
</dbReference>
<feature type="domain" description="N-acetyltransferase" evidence="1">
    <location>
        <begin position="7"/>
        <end position="156"/>
    </location>
</feature>
<dbReference type="GO" id="GO:0008999">
    <property type="term" value="F:protein-N-terminal-alanine acetyltransferase activity"/>
    <property type="evidence" value="ECO:0007669"/>
    <property type="project" value="TreeGrafter"/>
</dbReference>
<dbReference type="RefSeq" id="WP_146319250.1">
    <property type="nucleotide sequence ID" value="NZ_CP042305.1"/>
</dbReference>
<dbReference type="Proteomes" id="UP000320216">
    <property type="component" value="Chromosome"/>
</dbReference>
<accession>A0A5B8M3P0</accession>
<reference evidence="2 3" key="1">
    <citation type="submission" date="2019-07" db="EMBL/GenBank/DDBJ databases">
        <title>Full genome sequence of Humibacter sp. WJ7-1.</title>
        <authorList>
            <person name="Im W.-T."/>
        </authorList>
    </citation>
    <scope>NUCLEOTIDE SEQUENCE [LARGE SCALE GENOMIC DNA]</scope>
    <source>
        <strain evidence="2 3">WJ7-1</strain>
    </source>
</reference>
<name>A0A5B8M3P0_9MICO</name>
<dbReference type="KEGG" id="huw:FPZ11_06130"/>
<dbReference type="Gene3D" id="3.40.630.30">
    <property type="match status" value="1"/>
</dbReference>
<sequence>MSIGSSPTLRRLHARDAATVLAAFASNSDMARQGDVSSQAEAEAYVDRLIAPDSPHEAWAVADGDTLVGLVCVSVDQANRNGWFWYWMTDAARGRGWTSRAAATVAHWALTVRGLERLELGHRVNNPASGAVARHAGFVKEGTERGKFLIDGERIDVDTYGRLRSDPCPAFEPLPFVET</sequence>
<keyword evidence="3" id="KW-1185">Reference proteome</keyword>
<organism evidence="2 3">
    <name type="scientific">Humibacter ginsenosidimutans</name>
    <dbReference type="NCBI Taxonomy" id="2599293"/>
    <lineage>
        <taxon>Bacteria</taxon>
        <taxon>Bacillati</taxon>
        <taxon>Actinomycetota</taxon>
        <taxon>Actinomycetes</taxon>
        <taxon>Micrococcales</taxon>
        <taxon>Microbacteriaceae</taxon>
        <taxon>Humibacter</taxon>
    </lineage>
</organism>
<dbReference type="GO" id="GO:0005737">
    <property type="term" value="C:cytoplasm"/>
    <property type="evidence" value="ECO:0007669"/>
    <property type="project" value="TreeGrafter"/>
</dbReference>
<dbReference type="Pfam" id="PF13302">
    <property type="entry name" value="Acetyltransf_3"/>
    <property type="match status" value="1"/>
</dbReference>